<organism evidence="15 16">
    <name type="scientific">Komagataeibacter xylinus</name>
    <name type="common">Gluconacetobacter xylinus</name>
    <dbReference type="NCBI Taxonomy" id="28448"/>
    <lineage>
        <taxon>Bacteria</taxon>
        <taxon>Pseudomonadati</taxon>
        <taxon>Pseudomonadota</taxon>
        <taxon>Alphaproteobacteria</taxon>
        <taxon>Acetobacterales</taxon>
        <taxon>Acetobacteraceae</taxon>
        <taxon>Komagataeibacter</taxon>
    </lineage>
</organism>
<feature type="transmembrane region" description="Helical" evidence="14">
    <location>
        <begin position="394"/>
        <end position="415"/>
    </location>
</feature>
<dbReference type="AlphaFoldDB" id="A0A318PLK5"/>
<dbReference type="Pfam" id="PF03062">
    <property type="entry name" value="MBOAT"/>
    <property type="match status" value="1"/>
</dbReference>
<comment type="similarity">
    <text evidence="3 13">Belongs to the membrane-bound acyltransferase family.</text>
</comment>
<evidence type="ECO:0000256" key="6">
    <source>
        <dbReference type="ARBA" id="ARBA00022679"/>
    </source>
</evidence>
<proteinExistence type="inferred from homology"/>
<dbReference type="GO" id="GO:0016746">
    <property type="term" value="F:acyltransferase activity"/>
    <property type="evidence" value="ECO:0007669"/>
    <property type="project" value="UniProtKB-KW"/>
</dbReference>
<comment type="pathway">
    <text evidence="2">Glycan biosynthesis; alginate biosynthesis.</text>
</comment>
<reference evidence="15 16" key="1">
    <citation type="submission" date="2017-07" db="EMBL/GenBank/DDBJ databases">
        <title>A draft genome sequence of Komagataeibacter xylinus LMG 1515.</title>
        <authorList>
            <person name="Skraban J."/>
            <person name="Cleenwerck I."/>
            <person name="Vandamme P."/>
            <person name="Trcek J."/>
        </authorList>
    </citation>
    <scope>NUCLEOTIDE SEQUENCE [LARGE SCALE GENOMIC DNA]</scope>
    <source>
        <strain evidence="15 16">LMG 1515</strain>
    </source>
</reference>
<evidence type="ECO:0000256" key="14">
    <source>
        <dbReference type="SAM" id="Phobius"/>
    </source>
</evidence>
<dbReference type="PANTHER" id="PTHR13285:SF23">
    <property type="entry name" value="TEICHOIC ACID D-ALANYLTRANSFERASE"/>
    <property type="match status" value="1"/>
</dbReference>
<evidence type="ECO:0000313" key="15">
    <source>
        <dbReference type="EMBL" id="PYD55906.1"/>
    </source>
</evidence>
<dbReference type="InterPro" id="IPR028362">
    <property type="entry name" value="AlgI"/>
</dbReference>
<evidence type="ECO:0000256" key="13">
    <source>
        <dbReference type="PIRNR" id="PIRNR016636"/>
    </source>
</evidence>
<keyword evidence="7 14" id="KW-0812">Transmembrane</keyword>
<dbReference type="EMBL" id="NKUC01000041">
    <property type="protein sequence ID" value="PYD55906.1"/>
    <property type="molecule type" value="Genomic_DNA"/>
</dbReference>
<feature type="transmembrane region" description="Helical" evidence="14">
    <location>
        <begin position="48"/>
        <end position="68"/>
    </location>
</feature>
<evidence type="ECO:0000256" key="10">
    <source>
        <dbReference type="ARBA" id="ARBA00023136"/>
    </source>
</evidence>
<evidence type="ECO:0000256" key="8">
    <source>
        <dbReference type="ARBA" id="ARBA00022841"/>
    </source>
</evidence>
<keyword evidence="9 14" id="KW-1133">Transmembrane helix</keyword>
<evidence type="ECO:0000256" key="11">
    <source>
        <dbReference type="ARBA" id="ARBA00023315"/>
    </source>
</evidence>
<keyword evidence="16" id="KW-1185">Reference proteome</keyword>
<keyword evidence="11 13" id="KW-0012">Acyltransferase</keyword>
<dbReference type="InterPro" id="IPR024194">
    <property type="entry name" value="Ac/AlaTfrase_AlgI/DltB"/>
</dbReference>
<dbReference type="InterPro" id="IPR051085">
    <property type="entry name" value="MB_O-acyltransferase"/>
</dbReference>
<comment type="caution">
    <text evidence="15">The sequence shown here is derived from an EMBL/GenBank/DDBJ whole genome shotgun (WGS) entry which is preliminary data.</text>
</comment>
<name>A0A318PLK5_KOMXY</name>
<dbReference type="PANTHER" id="PTHR13285">
    <property type="entry name" value="ACYLTRANSFERASE"/>
    <property type="match status" value="1"/>
</dbReference>
<dbReference type="InterPro" id="IPR004299">
    <property type="entry name" value="MBOAT_fam"/>
</dbReference>
<evidence type="ECO:0000256" key="3">
    <source>
        <dbReference type="ARBA" id="ARBA00010323"/>
    </source>
</evidence>
<evidence type="ECO:0000256" key="4">
    <source>
        <dbReference type="ARBA" id="ARBA00016084"/>
    </source>
</evidence>
<feature type="transmembrane region" description="Helical" evidence="14">
    <location>
        <begin position="223"/>
        <end position="242"/>
    </location>
</feature>
<feature type="transmembrane region" description="Helical" evidence="14">
    <location>
        <begin position="248"/>
        <end position="268"/>
    </location>
</feature>
<dbReference type="STRING" id="1220579.GCA_001571345_02889"/>
<feature type="transmembrane region" description="Helical" evidence="14">
    <location>
        <begin position="354"/>
        <end position="374"/>
    </location>
</feature>
<evidence type="ECO:0000256" key="1">
    <source>
        <dbReference type="ARBA" id="ARBA00004651"/>
    </source>
</evidence>
<keyword evidence="8" id="KW-0016">Alginate biosynthesis</keyword>
<dbReference type="Proteomes" id="UP000248257">
    <property type="component" value="Unassembled WGS sequence"/>
</dbReference>
<dbReference type="PIRSF" id="PIRSF500217">
    <property type="entry name" value="AlgI"/>
    <property type="match status" value="1"/>
</dbReference>
<evidence type="ECO:0000256" key="9">
    <source>
        <dbReference type="ARBA" id="ARBA00022989"/>
    </source>
</evidence>
<feature type="transmembrane region" description="Helical" evidence="14">
    <location>
        <begin position="108"/>
        <end position="131"/>
    </location>
</feature>
<comment type="subcellular location">
    <subcellularLocation>
        <location evidence="1">Cell membrane</location>
        <topology evidence="1">Multi-pass membrane protein</topology>
    </subcellularLocation>
</comment>
<dbReference type="GO" id="GO:0042121">
    <property type="term" value="P:alginic acid biosynthetic process"/>
    <property type="evidence" value="ECO:0007669"/>
    <property type="project" value="UniProtKB-KW"/>
</dbReference>
<accession>A0A318PLK5</accession>
<evidence type="ECO:0000256" key="5">
    <source>
        <dbReference type="ARBA" id="ARBA00022475"/>
    </source>
</evidence>
<evidence type="ECO:0000256" key="7">
    <source>
        <dbReference type="ARBA" id="ARBA00022692"/>
    </source>
</evidence>
<sequence length="458" mass="49867">MLFAAQPFLLIFLPLVLGLYYAVAASRAARQAVLIAASLVFYGLWDWRFVPLLLGMTGFSQGVAVLWGRTRWRGWLWLGIAGNLAVLFGFKYAGWLAGCVLSAMGRSYAPWSVILPLGLSFFVFQKISYLVDLGRGQARVYRLADFMEFVTFFPQLVAGPIVRHNELIPQFDASPRGPAMWENLGRGFLLLLVGLGKKVGLADTLGSLCAPVFEAAHMGHAPALGAAWLAAVSFMLQIYFDFSGYSDMAIGMALMMGIRLPFNFNAPYRAVSVRDFWRRWHMTLSRFLRDYVYIPLGGNRCAPARQAVNVLATMGLAGLWHGAGWNFVAWGLLHGGALATAHAWERTGRALPRAVGYALTMLFVLLTWVIFRAADLPAAGRMLAGMLGAHGGGSVTVAHPVVLGLALAIAGIGPASQQVVLERVRPAPWLAVAAGIAFVLLVFLVGGRPPEAFIYFQF</sequence>
<dbReference type="GO" id="GO:0005886">
    <property type="term" value="C:plasma membrane"/>
    <property type="evidence" value="ECO:0007669"/>
    <property type="project" value="UniProtKB-SubCell"/>
</dbReference>
<dbReference type="RefSeq" id="WP_061276057.1">
    <property type="nucleotide sequence ID" value="NZ_CBCRXN010000013.1"/>
</dbReference>
<evidence type="ECO:0000313" key="16">
    <source>
        <dbReference type="Proteomes" id="UP000248257"/>
    </source>
</evidence>
<keyword evidence="5 13" id="KW-1003">Cell membrane</keyword>
<keyword evidence="6 13" id="KW-0808">Transferase</keyword>
<keyword evidence="10 13" id="KW-0472">Membrane</keyword>
<gene>
    <name evidence="15" type="ORF">CFR75_13860</name>
</gene>
<evidence type="ECO:0000256" key="2">
    <source>
        <dbReference type="ARBA" id="ARBA00005182"/>
    </source>
</evidence>
<feature type="transmembrane region" description="Helical" evidence="14">
    <location>
        <begin position="75"/>
        <end position="96"/>
    </location>
</feature>
<dbReference type="OrthoDB" id="139172at2"/>
<dbReference type="PIRSF" id="PIRSF016636">
    <property type="entry name" value="AlgI_DltB"/>
    <property type="match status" value="1"/>
</dbReference>
<protein>
    <recommendedName>
        <fullName evidence="4">Probable alginate O-acetylase AlgI</fullName>
    </recommendedName>
    <alternativeName>
        <fullName evidence="12">Alginate biosynthesis protein AlgI</fullName>
    </alternativeName>
</protein>
<feature type="transmembrane region" description="Helical" evidence="14">
    <location>
        <begin position="427"/>
        <end position="446"/>
    </location>
</feature>
<evidence type="ECO:0000256" key="12">
    <source>
        <dbReference type="ARBA" id="ARBA00031030"/>
    </source>
</evidence>